<name>A0A4Y9Y6I1_9APHY</name>
<dbReference type="GO" id="GO:0045944">
    <property type="term" value="P:positive regulation of transcription by RNA polymerase II"/>
    <property type="evidence" value="ECO:0007669"/>
    <property type="project" value="TreeGrafter"/>
</dbReference>
<evidence type="ECO:0000313" key="9">
    <source>
        <dbReference type="EMBL" id="TFY58124.1"/>
    </source>
</evidence>
<evidence type="ECO:0000256" key="2">
    <source>
        <dbReference type="ARBA" id="ARBA00022723"/>
    </source>
</evidence>
<protein>
    <recommendedName>
        <fullName evidence="8">Copper-fist domain-containing protein</fullName>
    </recommendedName>
</protein>
<dbReference type="GO" id="GO:0006879">
    <property type="term" value="P:intracellular iron ion homeostasis"/>
    <property type="evidence" value="ECO:0007669"/>
    <property type="project" value="TreeGrafter"/>
</dbReference>
<dbReference type="PANTHER" id="PTHR28088:SF5">
    <property type="entry name" value="TRANSCRIPTIONAL ACTIVATOR HAA1-RELATED"/>
    <property type="match status" value="1"/>
</dbReference>
<dbReference type="InterPro" id="IPR036395">
    <property type="entry name" value="Cu_fist_DNA-bd_dom_sf"/>
</dbReference>
<dbReference type="InterPro" id="IPR001083">
    <property type="entry name" value="Cu_fist_DNA-bd_dom"/>
</dbReference>
<dbReference type="PANTHER" id="PTHR28088">
    <property type="entry name" value="TRANSCRIPTIONAL ACTIVATOR HAA1-RELATED"/>
    <property type="match status" value="1"/>
</dbReference>
<feature type="domain" description="Copper-fist" evidence="8">
    <location>
        <begin position="13"/>
        <end position="52"/>
    </location>
</feature>
<evidence type="ECO:0000313" key="10">
    <source>
        <dbReference type="Proteomes" id="UP000298390"/>
    </source>
</evidence>
<sequence>MSCVAYSQPHVKLQFVNDQKFACESCIKGHRSSSCQHTDRPLFEIKKKGRPVSQCGKCRELRKTKRMHNKCNCASGSLAETPAQIPQVAASSSSKSRRFKPIAPALPNGLKSLPSELSQTLYTTDLLSSTSKHFELVWLRCPGLSLPSGGYASVWC</sequence>
<dbReference type="SUPFAM" id="SSF57879">
    <property type="entry name" value="Zinc domain conserved in yeast copper-regulated transcription factors"/>
    <property type="match status" value="1"/>
</dbReference>
<keyword evidence="7" id="KW-0539">Nucleus</keyword>
<dbReference type="SMART" id="SM00412">
    <property type="entry name" value="Cu_FIST"/>
    <property type="match status" value="1"/>
</dbReference>
<dbReference type="GO" id="GO:0006878">
    <property type="term" value="P:intracellular copper ion homeostasis"/>
    <property type="evidence" value="ECO:0007669"/>
    <property type="project" value="TreeGrafter"/>
</dbReference>
<proteinExistence type="predicted"/>
<evidence type="ECO:0000256" key="6">
    <source>
        <dbReference type="ARBA" id="ARBA00023163"/>
    </source>
</evidence>
<dbReference type="PROSITE" id="PS50073">
    <property type="entry name" value="COPPER_FIST_2"/>
    <property type="match status" value="1"/>
</dbReference>
<dbReference type="SMART" id="SM01090">
    <property type="entry name" value="Copper-fist"/>
    <property type="match status" value="1"/>
</dbReference>
<dbReference type="AlphaFoldDB" id="A0A4Y9Y6I1"/>
<keyword evidence="5" id="KW-0805">Transcription regulation</keyword>
<evidence type="ECO:0000259" key="8">
    <source>
        <dbReference type="PROSITE" id="PS50073"/>
    </source>
</evidence>
<dbReference type="Gene3D" id="3.90.430.10">
    <property type="entry name" value="Copper fist DNA-binding domain"/>
    <property type="match status" value="1"/>
</dbReference>
<evidence type="ECO:0000256" key="3">
    <source>
        <dbReference type="ARBA" id="ARBA00022833"/>
    </source>
</evidence>
<comment type="caution">
    <text evidence="9">The sequence shown here is derived from an EMBL/GenBank/DDBJ whole genome shotgun (WGS) entry which is preliminary data.</text>
</comment>
<dbReference type="InterPro" id="IPR051763">
    <property type="entry name" value="Copper_Homeo_Regul"/>
</dbReference>
<dbReference type="GO" id="GO:0000981">
    <property type="term" value="F:DNA-binding transcription factor activity, RNA polymerase II-specific"/>
    <property type="evidence" value="ECO:0007669"/>
    <property type="project" value="TreeGrafter"/>
</dbReference>
<keyword evidence="6" id="KW-0804">Transcription</keyword>
<organism evidence="9 10">
    <name type="scientific">Rhodofomes roseus</name>
    <dbReference type="NCBI Taxonomy" id="34475"/>
    <lineage>
        <taxon>Eukaryota</taxon>
        <taxon>Fungi</taxon>
        <taxon>Dikarya</taxon>
        <taxon>Basidiomycota</taxon>
        <taxon>Agaricomycotina</taxon>
        <taxon>Agaricomycetes</taxon>
        <taxon>Polyporales</taxon>
        <taxon>Rhodofomes</taxon>
    </lineage>
</organism>
<dbReference type="GO" id="GO:0000978">
    <property type="term" value="F:RNA polymerase II cis-regulatory region sequence-specific DNA binding"/>
    <property type="evidence" value="ECO:0007669"/>
    <property type="project" value="TreeGrafter"/>
</dbReference>
<evidence type="ECO:0000256" key="5">
    <source>
        <dbReference type="ARBA" id="ARBA00023015"/>
    </source>
</evidence>
<evidence type="ECO:0000256" key="7">
    <source>
        <dbReference type="ARBA" id="ARBA00023242"/>
    </source>
</evidence>
<keyword evidence="4" id="KW-0186">Copper</keyword>
<keyword evidence="2" id="KW-0479">Metal-binding</keyword>
<reference evidence="9 10" key="1">
    <citation type="submission" date="2019-01" db="EMBL/GenBank/DDBJ databases">
        <title>Genome sequencing of the rare red list fungi Fomitopsis rosea.</title>
        <authorList>
            <person name="Buettner E."/>
            <person name="Kellner H."/>
        </authorList>
    </citation>
    <scope>NUCLEOTIDE SEQUENCE [LARGE SCALE GENOMIC DNA]</scope>
    <source>
        <strain evidence="9 10">DSM 105464</strain>
    </source>
</reference>
<comment type="subcellular location">
    <subcellularLocation>
        <location evidence="1">Nucleus</location>
    </subcellularLocation>
</comment>
<dbReference type="STRING" id="34475.A0A4Y9Y6I1"/>
<dbReference type="EMBL" id="SEKV01000379">
    <property type="protein sequence ID" value="TFY58124.1"/>
    <property type="molecule type" value="Genomic_DNA"/>
</dbReference>
<dbReference type="Proteomes" id="UP000298390">
    <property type="component" value="Unassembled WGS sequence"/>
</dbReference>
<dbReference type="Pfam" id="PF00649">
    <property type="entry name" value="Copper-fist"/>
    <property type="match status" value="1"/>
</dbReference>
<dbReference type="GO" id="GO:0005634">
    <property type="term" value="C:nucleus"/>
    <property type="evidence" value="ECO:0007669"/>
    <property type="project" value="UniProtKB-SubCell"/>
</dbReference>
<accession>A0A4Y9Y6I1</accession>
<keyword evidence="3" id="KW-0862">Zinc</keyword>
<evidence type="ECO:0000256" key="4">
    <source>
        <dbReference type="ARBA" id="ARBA00023008"/>
    </source>
</evidence>
<dbReference type="FunFam" id="3.90.430.10:FF:000001">
    <property type="entry name" value="Copper fist DNA-binding protein"/>
    <property type="match status" value="1"/>
</dbReference>
<evidence type="ECO:0000256" key="1">
    <source>
        <dbReference type="ARBA" id="ARBA00004123"/>
    </source>
</evidence>
<dbReference type="GO" id="GO:0005507">
    <property type="term" value="F:copper ion binding"/>
    <property type="evidence" value="ECO:0007669"/>
    <property type="project" value="InterPro"/>
</dbReference>
<dbReference type="PRINTS" id="PR00617">
    <property type="entry name" value="COPPERFIST"/>
</dbReference>
<gene>
    <name evidence="9" type="ORF">EVJ58_g6606</name>
</gene>